<accession>U6M475</accession>
<gene>
    <name evidence="2" type="ORF">EMWEY_00018090</name>
</gene>
<dbReference type="OMA" id="RRMLIFY"/>
<name>U6M475_EIMMA</name>
<feature type="region of interest" description="Disordered" evidence="1">
    <location>
        <begin position="762"/>
        <end position="788"/>
    </location>
</feature>
<evidence type="ECO:0000256" key="1">
    <source>
        <dbReference type="SAM" id="MobiDB-lite"/>
    </source>
</evidence>
<reference evidence="2" key="1">
    <citation type="submission" date="2013-10" db="EMBL/GenBank/DDBJ databases">
        <title>Genomic analysis of the causative agents of coccidiosis in chickens.</title>
        <authorList>
            <person name="Reid A.J."/>
            <person name="Blake D."/>
            <person name="Billington K."/>
            <person name="Browne H."/>
            <person name="Dunn M."/>
            <person name="Hung S."/>
            <person name="Kawahara F."/>
            <person name="Miranda-Saavedra D."/>
            <person name="Mourier T."/>
            <person name="Nagra H."/>
            <person name="Otto T.D."/>
            <person name="Rawlings N."/>
            <person name="Sanchez A."/>
            <person name="Sanders M."/>
            <person name="Subramaniam C."/>
            <person name="Tay Y."/>
            <person name="Dear P."/>
            <person name="Doerig C."/>
            <person name="Gruber A."/>
            <person name="Parkinson J."/>
            <person name="Shirley M."/>
            <person name="Wan K.L."/>
            <person name="Berriman M."/>
            <person name="Tomley F."/>
            <person name="Pain A."/>
        </authorList>
    </citation>
    <scope>NUCLEOTIDE SEQUENCE [LARGE SCALE GENOMIC DNA]</scope>
    <source>
        <strain evidence="2">Weybridge</strain>
    </source>
</reference>
<evidence type="ECO:0000313" key="3">
    <source>
        <dbReference type="Proteomes" id="UP000030763"/>
    </source>
</evidence>
<feature type="region of interest" description="Disordered" evidence="1">
    <location>
        <begin position="1"/>
        <end position="53"/>
    </location>
</feature>
<dbReference type="GeneID" id="25335795"/>
<protein>
    <submittedName>
        <fullName evidence="2">Uncharacterized protein</fullName>
    </submittedName>
</protein>
<organism evidence="2 3">
    <name type="scientific">Eimeria maxima</name>
    <name type="common">Coccidian parasite</name>
    <dbReference type="NCBI Taxonomy" id="5804"/>
    <lineage>
        <taxon>Eukaryota</taxon>
        <taxon>Sar</taxon>
        <taxon>Alveolata</taxon>
        <taxon>Apicomplexa</taxon>
        <taxon>Conoidasida</taxon>
        <taxon>Coccidia</taxon>
        <taxon>Eucoccidiorida</taxon>
        <taxon>Eimeriorina</taxon>
        <taxon>Eimeriidae</taxon>
        <taxon>Eimeria</taxon>
    </lineage>
</organism>
<reference evidence="2" key="2">
    <citation type="submission" date="2013-10" db="EMBL/GenBank/DDBJ databases">
        <authorList>
            <person name="Aslett M."/>
        </authorList>
    </citation>
    <scope>NUCLEOTIDE SEQUENCE [LARGE SCALE GENOMIC DNA]</scope>
    <source>
        <strain evidence="2">Weybridge</strain>
    </source>
</reference>
<dbReference type="EMBL" id="HG719856">
    <property type="protein sequence ID" value="CDJ58821.1"/>
    <property type="molecule type" value="Genomic_DNA"/>
</dbReference>
<dbReference type="AlphaFoldDB" id="U6M475"/>
<dbReference type="OrthoDB" id="65154at2759"/>
<feature type="compositionally biased region" description="Basic and acidic residues" evidence="1">
    <location>
        <begin position="1"/>
        <end position="33"/>
    </location>
</feature>
<sequence>MRSEEKKNLSDRVDRERGKLPLGRNEPRKERPETGTTRFDASPERPWSSKSQRDIPSISCFKRGAAQHAAMLNGSRKSRSDKFESRFTFAHSDPKYYSELPAQPATGWWKALIACRRQSPAFLDRLCKNLDVLLPDTLYSTSTECYYITNNPQALKSDNSFSQQLSLPEAACNGWIIKEDFSASKLFEKNAALYLASAGFPGGKMRLRSSPKLQRIDQRRTIETVMAAPAALVKQPHYAAANKNITKALDLPSTSSLLADSSSERLVQDRAWFLKVFVHGKKHSRCQLTRAAWRAGSMPVGFTLVNKLTPEEGRAANLDITGQFCVSCDNAFPVRRPRDADYYYNEEDTNADPSKQAVGGPNSTFDVFTLSGASLAEASEIARKLTLLTQTLFKVWLEALVVDLIKAWNGKMYFLQVKSFTLRQSGPRVDSALKLDATKRDDDDEPDDGALKASAALLRRQQASLAQPSVCAMCGLSRSKKSLNRMLNHRMMLEAQHHMRKRGVEVLFFHQARKQQLSAESPVCGTCYSLYLAEKELIQLEAELARETGQQISADAGKLCFVTGILDAVQGSFLMKDPILLELLQAFDNSCQNTEGAATGGGQVDELTEDAPDCSNEDNILVTLQKHRSGAENDALQQRQDSDVPLTKDAQGGLIMFRGGEAIQTAPPPQPYDISLPAALHQWRLMLFLDSLQDPPPSHGSGKQKNYLLQLGLFGSTSPVHLPGPDDKGVVRIRRMLIFYLFSRTPIVTEAFKEELHFSLRSGSSANPMSHPPKATEARAKSAGAQRPSVSQMTTKSRWLCGDASESYEQLAAVGSCSLGRLAGKRSVKNQTCVLLFDGSTGKCRLGITLGLHRDMQVPTQYVSVIPFRDAFLSRTPYCCSCPLPTEWLDCFMAASES</sequence>
<keyword evidence="3" id="KW-1185">Reference proteome</keyword>
<proteinExistence type="predicted"/>
<dbReference type="RefSeq" id="XP_013335469.1">
    <property type="nucleotide sequence ID" value="XM_013480015.1"/>
</dbReference>
<dbReference type="Proteomes" id="UP000030763">
    <property type="component" value="Unassembled WGS sequence"/>
</dbReference>
<dbReference type="VEuPathDB" id="ToxoDB:EMWEY_00018090"/>
<evidence type="ECO:0000313" key="2">
    <source>
        <dbReference type="EMBL" id="CDJ58821.1"/>
    </source>
</evidence>